<evidence type="ECO:0000256" key="1">
    <source>
        <dbReference type="SAM" id="MobiDB-lite"/>
    </source>
</evidence>
<keyword evidence="3" id="KW-1185">Reference proteome</keyword>
<sequence length="238" mass="26428">MVFGTNSTSMPSTRTLTTTPGPSSPMDDEDVVEVVDTAASTSSSSSSPPSTRLMAVGKCKAELKSGNIGLDCPCNRGIFSLTHTNDISDKCIDCEHSVADHEGIDIDIQRKEDTRHTTLTKLTNLMDHYPLLYVRGIPDSGKGTVNQFRRENIMLMTREQEANSFFLPVDKPLEEFDSEDDRLLTQILGSFNRLCNDPQIFFLVIYFLTLSAWLSDRFIKQVVLPYLPAPGAGMRGLR</sequence>
<dbReference type="RefSeq" id="XP_041547219.1">
    <property type="nucleotide sequence ID" value="XM_041682905.1"/>
</dbReference>
<feature type="compositionally biased region" description="Low complexity" evidence="1">
    <location>
        <begin position="7"/>
        <end position="25"/>
    </location>
</feature>
<dbReference type="OrthoDB" id="4420215at2759"/>
<reference evidence="2" key="1">
    <citation type="submission" date="2021-01" db="EMBL/GenBank/DDBJ databases">
        <authorList>
            <consortium name="Aspergillus luchuensis mut. kawachii IFO 4304 genome sequencing consortium"/>
            <person name="Kazuki M."/>
            <person name="Futagami T."/>
        </authorList>
    </citation>
    <scope>NUCLEOTIDE SEQUENCE</scope>
    <source>
        <strain evidence="2">IFO 4308</strain>
    </source>
</reference>
<reference evidence="2" key="2">
    <citation type="submission" date="2021-02" db="EMBL/GenBank/DDBJ databases">
        <title>Aspergillus luchuensis mut. kawachii IFO 4304 genome sequence.</title>
        <authorList>
            <person name="Mori K."/>
            <person name="Kadooka C."/>
            <person name="Goto M."/>
            <person name="Futagami T."/>
        </authorList>
    </citation>
    <scope>NUCLEOTIDE SEQUENCE</scope>
    <source>
        <strain evidence="2">IFO 4308</strain>
    </source>
</reference>
<evidence type="ECO:0000313" key="3">
    <source>
        <dbReference type="Proteomes" id="UP000661280"/>
    </source>
</evidence>
<accession>A0A7R7WI67</accession>
<dbReference type="GeneID" id="64964778"/>
<dbReference type="KEGG" id="aluc:AKAW2_70335S"/>
<dbReference type="AlphaFoldDB" id="A0A7R7WI67"/>
<evidence type="ECO:0000313" key="2">
    <source>
        <dbReference type="EMBL" id="BCS03457.1"/>
    </source>
</evidence>
<organism evidence="2 3">
    <name type="scientific">Aspergillus kawachii</name>
    <name type="common">White koji mold</name>
    <name type="synonym">Aspergillus awamori var. kawachi</name>
    <dbReference type="NCBI Taxonomy" id="1069201"/>
    <lineage>
        <taxon>Eukaryota</taxon>
        <taxon>Fungi</taxon>
        <taxon>Dikarya</taxon>
        <taxon>Ascomycota</taxon>
        <taxon>Pezizomycotina</taxon>
        <taxon>Eurotiomycetes</taxon>
        <taxon>Eurotiomycetidae</taxon>
        <taxon>Eurotiales</taxon>
        <taxon>Aspergillaceae</taxon>
        <taxon>Aspergillus</taxon>
        <taxon>Aspergillus subgen. Circumdati</taxon>
    </lineage>
</organism>
<gene>
    <name evidence="2" type="ORF">AKAW2_70335S</name>
</gene>
<proteinExistence type="predicted"/>
<feature type="region of interest" description="Disordered" evidence="1">
    <location>
        <begin position="1"/>
        <end position="29"/>
    </location>
</feature>
<dbReference type="Proteomes" id="UP000661280">
    <property type="component" value="Chromosome 7"/>
</dbReference>
<dbReference type="EMBL" id="AP024431">
    <property type="protein sequence ID" value="BCS03457.1"/>
    <property type="molecule type" value="Genomic_DNA"/>
</dbReference>
<name>A0A7R7WI67_ASPKA</name>
<protein>
    <submittedName>
        <fullName evidence="2">Uncharacterized protein</fullName>
    </submittedName>
</protein>